<dbReference type="PANTHER" id="PTHR18895">
    <property type="entry name" value="HEMK METHYLTRANSFERASE"/>
    <property type="match status" value="1"/>
</dbReference>
<dbReference type="Pfam" id="PF17827">
    <property type="entry name" value="PrmC_N"/>
    <property type="match status" value="1"/>
</dbReference>
<dbReference type="HAMAP" id="MF_02126">
    <property type="entry name" value="RF_methyltr_PrmC"/>
    <property type="match status" value="1"/>
</dbReference>
<dbReference type="AlphaFoldDB" id="F4LRA2"/>
<keyword evidence="3 5" id="KW-0949">S-adenosyl-L-methionine</keyword>
<dbReference type="Gene3D" id="3.40.50.150">
    <property type="entry name" value="Vaccinia Virus protein VP39"/>
    <property type="match status" value="1"/>
</dbReference>
<protein>
    <recommendedName>
        <fullName evidence="5">Release factor glutamine methyltransferase</fullName>
        <shortName evidence="5">RF MTase</shortName>
        <ecNumber evidence="5">2.1.1.297</ecNumber>
    </recommendedName>
    <alternativeName>
        <fullName evidence="5">N5-glutamine methyltransferase PrmC</fullName>
    </alternativeName>
    <alternativeName>
        <fullName evidence="5">Protein-(glutamine-N5) MTase PrmC</fullName>
    </alternativeName>
    <alternativeName>
        <fullName evidence="5">Protein-glutamine N-methyltransferase PrmC</fullName>
    </alternativeName>
</protein>
<dbReference type="InterPro" id="IPR029063">
    <property type="entry name" value="SAM-dependent_MTases_sf"/>
</dbReference>
<evidence type="ECO:0000259" key="7">
    <source>
        <dbReference type="Pfam" id="PF17827"/>
    </source>
</evidence>
<dbReference type="InterPro" id="IPR040758">
    <property type="entry name" value="PrmC_N"/>
</dbReference>
<dbReference type="EMBL" id="HF563609">
    <property type="protein sequence ID" value="CCP27109.1"/>
    <property type="molecule type" value="Genomic_DNA"/>
</dbReference>
<dbReference type="CDD" id="cd02440">
    <property type="entry name" value="AdoMet_MTases"/>
    <property type="match status" value="1"/>
</dbReference>
<dbReference type="Pfam" id="PF05175">
    <property type="entry name" value="MTS"/>
    <property type="match status" value="1"/>
</dbReference>
<keyword evidence="2 5" id="KW-0808">Transferase</keyword>
<comment type="function">
    <text evidence="5">Methylates the class 1 translation termination release factors RF1/PrfA and RF2/PrfB on the glutamine residue of the universally conserved GGQ motif.</text>
</comment>
<evidence type="ECO:0000313" key="8">
    <source>
        <dbReference type="EMBL" id="CCP27109.1"/>
    </source>
</evidence>
<dbReference type="Gene3D" id="1.10.8.10">
    <property type="entry name" value="DNA helicase RuvA subunit, C-terminal domain"/>
    <property type="match status" value="1"/>
</dbReference>
<sequence>MKVREALMIGRKRLSDAGVANPALDSELILGYVLGKDRLKLLVYDEMSITKQQLECFNDLLALRCQSTPIAYIIGRKEFYGLDFYIKPGVLIPRPETEFLVEETLNVIYSIENPLIADLCCGSGAISVAVAVNNNRVRVYASDISDVACEVASTNIKLHGVQDRVSLMQGDLWMPFEEKNIRGFDVVVSNPPYIPKEELSTLPDDVKNEPQIALNGGTGGLEFYRRIVLRAPEFLKIGGRIIFEIGWNQARDVEIMLKETGFQDIKIIKDYAGFDRVISGVFCGL</sequence>
<comment type="catalytic activity">
    <reaction evidence="4 5">
        <text>L-glutaminyl-[peptide chain release factor] + S-adenosyl-L-methionine = N(5)-methyl-L-glutaminyl-[peptide chain release factor] + S-adenosyl-L-homocysteine + H(+)</text>
        <dbReference type="Rhea" id="RHEA:42896"/>
        <dbReference type="Rhea" id="RHEA-COMP:10271"/>
        <dbReference type="Rhea" id="RHEA-COMP:10272"/>
        <dbReference type="ChEBI" id="CHEBI:15378"/>
        <dbReference type="ChEBI" id="CHEBI:30011"/>
        <dbReference type="ChEBI" id="CHEBI:57856"/>
        <dbReference type="ChEBI" id="CHEBI:59789"/>
        <dbReference type="ChEBI" id="CHEBI:61891"/>
        <dbReference type="EC" id="2.1.1.297"/>
    </reaction>
</comment>
<gene>
    <name evidence="5 8" type="primary">prmC</name>
    <name evidence="8" type="ordered locus">TEPIRE1_2277</name>
</gene>
<accession>F4LRA2</accession>
<feature type="binding site" evidence="5">
    <location>
        <position position="190"/>
    </location>
    <ligand>
        <name>S-adenosyl-L-methionine</name>
        <dbReference type="ChEBI" id="CHEBI:59789"/>
    </ligand>
</feature>
<feature type="binding site" evidence="5">
    <location>
        <position position="143"/>
    </location>
    <ligand>
        <name>S-adenosyl-L-methionine</name>
        <dbReference type="ChEBI" id="CHEBI:59789"/>
    </ligand>
</feature>
<dbReference type="STRING" id="1209989.TepRe1_2115"/>
<dbReference type="GO" id="GO:0032259">
    <property type="term" value="P:methylation"/>
    <property type="evidence" value="ECO:0007669"/>
    <property type="project" value="UniProtKB-KW"/>
</dbReference>
<dbReference type="InterPro" id="IPR019874">
    <property type="entry name" value="RF_methyltr_PrmC"/>
</dbReference>
<evidence type="ECO:0000256" key="3">
    <source>
        <dbReference type="ARBA" id="ARBA00022691"/>
    </source>
</evidence>
<feature type="domain" description="Methyltransferase small" evidence="6">
    <location>
        <begin position="112"/>
        <end position="195"/>
    </location>
</feature>
<dbReference type="RefSeq" id="WP_013779158.1">
    <property type="nucleotide sequence ID" value="NC_015519.1"/>
</dbReference>
<feature type="domain" description="Release factor glutamine methyltransferase N-terminal" evidence="7">
    <location>
        <begin position="5"/>
        <end position="75"/>
    </location>
</feature>
<dbReference type="HOGENOM" id="CLU_018398_3_1_9"/>
<evidence type="ECO:0000256" key="2">
    <source>
        <dbReference type="ARBA" id="ARBA00022679"/>
    </source>
</evidence>
<dbReference type="PATRIC" id="fig|1209989.3.peg.2615"/>
<accession>L0S3U4</accession>
<dbReference type="InterPro" id="IPR002052">
    <property type="entry name" value="DNA_methylase_N6_adenine_CS"/>
</dbReference>
<dbReference type="PANTHER" id="PTHR18895:SF74">
    <property type="entry name" value="MTRF1L RELEASE FACTOR GLUTAMINE METHYLTRANSFERASE"/>
    <property type="match status" value="1"/>
</dbReference>
<evidence type="ECO:0000256" key="4">
    <source>
        <dbReference type="ARBA" id="ARBA00048391"/>
    </source>
</evidence>
<feature type="binding site" evidence="5">
    <location>
        <begin position="190"/>
        <end position="193"/>
    </location>
    <ligand>
        <name>substrate</name>
    </ligand>
</feature>
<comment type="caution">
    <text evidence="5">Lacks conserved residue(s) required for the propagation of feature annotation.</text>
</comment>
<evidence type="ECO:0000256" key="5">
    <source>
        <dbReference type="HAMAP-Rule" id="MF_02126"/>
    </source>
</evidence>
<dbReference type="InterPro" id="IPR007848">
    <property type="entry name" value="Small_mtfrase_dom"/>
</dbReference>
<proteinExistence type="inferred from homology"/>
<evidence type="ECO:0000256" key="1">
    <source>
        <dbReference type="ARBA" id="ARBA00022603"/>
    </source>
</evidence>
<dbReference type="InterPro" id="IPR050320">
    <property type="entry name" value="N5-glutamine_MTase"/>
</dbReference>
<dbReference type="InterPro" id="IPR004556">
    <property type="entry name" value="HemK-like"/>
</dbReference>
<dbReference type="SUPFAM" id="SSF53335">
    <property type="entry name" value="S-adenosyl-L-methionine-dependent methyltransferases"/>
    <property type="match status" value="1"/>
</dbReference>
<dbReference type="GO" id="GO:0003676">
    <property type="term" value="F:nucleic acid binding"/>
    <property type="evidence" value="ECO:0007669"/>
    <property type="project" value="InterPro"/>
</dbReference>
<keyword evidence="1 5" id="KW-0489">Methyltransferase</keyword>
<organism evidence="8 9">
    <name type="scientific">Tepidanaerobacter acetatoxydans (strain DSM 21804 / JCM 16047 / Re1)</name>
    <dbReference type="NCBI Taxonomy" id="1209989"/>
    <lineage>
        <taxon>Bacteria</taxon>
        <taxon>Bacillati</taxon>
        <taxon>Bacillota</taxon>
        <taxon>Clostridia</taxon>
        <taxon>Thermosediminibacterales</taxon>
        <taxon>Tepidanaerobacteraceae</taxon>
        <taxon>Tepidanaerobacter</taxon>
    </lineage>
</organism>
<evidence type="ECO:0000313" key="9">
    <source>
        <dbReference type="Proteomes" id="UP000010802"/>
    </source>
</evidence>
<dbReference type="PROSITE" id="PS00092">
    <property type="entry name" value="N6_MTASE"/>
    <property type="match status" value="1"/>
</dbReference>
<dbReference type="KEGG" id="tae:TepiRe1_2277"/>
<evidence type="ECO:0000259" key="6">
    <source>
        <dbReference type="Pfam" id="PF05175"/>
    </source>
</evidence>
<reference evidence="9" key="1">
    <citation type="journal article" date="2013" name="Genome Announc.">
        <title>First genome sequence of a syntrophic acetate-oxidizing bacterium, Tepidanaerobacter acetatoxydans strain Re1.</title>
        <authorList>
            <person name="Manzoor S."/>
            <person name="Bongcam-Rudloff E."/>
            <person name="Schnurer A."/>
            <person name="Muller B."/>
        </authorList>
    </citation>
    <scope>NUCLEOTIDE SEQUENCE [LARGE SCALE GENOMIC DNA]</scope>
    <source>
        <strain evidence="9">Re1</strain>
    </source>
</reference>
<name>F4LRA2_TEPAE</name>
<dbReference type="EC" id="2.1.1.297" evidence="5"/>
<dbReference type="OrthoDB" id="9784805at2"/>
<dbReference type="NCBIfam" id="TIGR00536">
    <property type="entry name" value="hemK_fam"/>
    <property type="match status" value="1"/>
</dbReference>
<comment type="similarity">
    <text evidence="5">Belongs to the protein N5-glutamine methyltransferase family. PrmC subfamily.</text>
</comment>
<dbReference type="KEGG" id="tep:TepRe1_2115"/>
<dbReference type="NCBIfam" id="TIGR03534">
    <property type="entry name" value="RF_mod_PrmC"/>
    <property type="match status" value="1"/>
</dbReference>
<keyword evidence="9" id="KW-1185">Reference proteome</keyword>
<dbReference type="Proteomes" id="UP000010802">
    <property type="component" value="Chromosome"/>
</dbReference>
<dbReference type="eggNOG" id="COG2890">
    <property type="taxonomic scope" value="Bacteria"/>
</dbReference>
<dbReference type="GO" id="GO:0102559">
    <property type="term" value="F:peptide chain release factor N(5)-glutamine methyltransferase activity"/>
    <property type="evidence" value="ECO:0007669"/>
    <property type="project" value="UniProtKB-EC"/>
</dbReference>